<dbReference type="Pfam" id="PF00512">
    <property type="entry name" value="HisKA"/>
    <property type="match status" value="1"/>
</dbReference>
<dbReference type="SMART" id="SM00388">
    <property type="entry name" value="HisKA"/>
    <property type="match status" value="1"/>
</dbReference>
<feature type="domain" description="PAS" evidence="8">
    <location>
        <begin position="1036"/>
        <end position="1081"/>
    </location>
</feature>
<evidence type="ECO:0000256" key="3">
    <source>
        <dbReference type="ARBA" id="ARBA00022553"/>
    </source>
</evidence>
<evidence type="ECO:0000256" key="4">
    <source>
        <dbReference type="ARBA" id="ARBA00022679"/>
    </source>
</evidence>
<evidence type="ECO:0000313" key="10">
    <source>
        <dbReference type="EMBL" id="TWF47942.1"/>
    </source>
</evidence>
<feature type="domain" description="PAC" evidence="9">
    <location>
        <begin position="790"/>
        <end position="842"/>
    </location>
</feature>
<protein>
    <recommendedName>
        <fullName evidence="2">histidine kinase</fullName>
        <ecNumber evidence="2">2.7.13.3</ecNumber>
    </recommendedName>
</protein>
<reference evidence="10 11" key="1">
    <citation type="submission" date="2019-06" db="EMBL/GenBank/DDBJ databases">
        <title>Sorghum-associated microbial communities from plants grown in Nebraska, USA.</title>
        <authorList>
            <person name="Schachtman D."/>
        </authorList>
    </citation>
    <scope>NUCLEOTIDE SEQUENCE [LARGE SCALE GENOMIC DNA]</scope>
    <source>
        <strain evidence="10 11">1225</strain>
    </source>
</reference>
<evidence type="ECO:0000259" key="9">
    <source>
        <dbReference type="PROSITE" id="PS50113"/>
    </source>
</evidence>
<keyword evidence="5" id="KW-0418">Kinase</keyword>
<comment type="caution">
    <text evidence="10">The sequence shown here is derived from an EMBL/GenBank/DDBJ whole genome shotgun (WGS) entry which is preliminary data.</text>
</comment>
<dbReference type="InterPro" id="IPR000700">
    <property type="entry name" value="PAS-assoc_C"/>
</dbReference>
<evidence type="ECO:0000256" key="5">
    <source>
        <dbReference type="ARBA" id="ARBA00022777"/>
    </source>
</evidence>
<feature type="domain" description="Histidine kinase" evidence="7">
    <location>
        <begin position="1163"/>
        <end position="1378"/>
    </location>
</feature>
<dbReference type="InterPro" id="IPR036890">
    <property type="entry name" value="HATPase_C_sf"/>
</dbReference>
<feature type="domain" description="PAS" evidence="8">
    <location>
        <begin position="717"/>
        <end position="787"/>
    </location>
</feature>
<name>A0A561QC75_9HYPH</name>
<dbReference type="Gene3D" id="3.30.450.40">
    <property type="match status" value="2"/>
</dbReference>
<gene>
    <name evidence="10" type="ORF">FHW37_1095</name>
</gene>
<dbReference type="InterPro" id="IPR003661">
    <property type="entry name" value="HisK_dim/P_dom"/>
</dbReference>
<dbReference type="EC" id="2.7.13.3" evidence="2"/>
<dbReference type="Gene3D" id="3.30.565.10">
    <property type="entry name" value="Histidine kinase-like ATPase, C-terminal domain"/>
    <property type="match status" value="1"/>
</dbReference>
<dbReference type="SUPFAM" id="SSF55785">
    <property type="entry name" value="PYP-like sensor domain (PAS domain)"/>
    <property type="match status" value="2"/>
</dbReference>
<dbReference type="CDD" id="cd00130">
    <property type="entry name" value="PAS"/>
    <property type="match status" value="2"/>
</dbReference>
<dbReference type="RefSeq" id="WP_145641640.1">
    <property type="nucleotide sequence ID" value="NZ_VIWP01000009.1"/>
</dbReference>
<dbReference type="EMBL" id="VIWP01000009">
    <property type="protein sequence ID" value="TWF47942.1"/>
    <property type="molecule type" value="Genomic_DNA"/>
</dbReference>
<evidence type="ECO:0000256" key="2">
    <source>
        <dbReference type="ARBA" id="ARBA00012438"/>
    </source>
</evidence>
<proteinExistence type="predicted"/>
<dbReference type="SMART" id="SM00065">
    <property type="entry name" value="GAF"/>
    <property type="match status" value="2"/>
</dbReference>
<feature type="domain" description="PAC" evidence="9">
    <location>
        <begin position="1084"/>
        <end position="1136"/>
    </location>
</feature>
<organism evidence="10 11">
    <name type="scientific">Neorhizobium alkalisoli</name>
    <dbReference type="NCBI Taxonomy" id="528178"/>
    <lineage>
        <taxon>Bacteria</taxon>
        <taxon>Pseudomonadati</taxon>
        <taxon>Pseudomonadota</taxon>
        <taxon>Alphaproteobacteria</taxon>
        <taxon>Hyphomicrobiales</taxon>
        <taxon>Rhizobiaceae</taxon>
        <taxon>Rhizobium/Agrobacterium group</taxon>
        <taxon>Neorhizobium</taxon>
    </lineage>
</organism>
<evidence type="ECO:0000259" key="7">
    <source>
        <dbReference type="PROSITE" id="PS50109"/>
    </source>
</evidence>
<dbReference type="InterPro" id="IPR004358">
    <property type="entry name" value="Sig_transdc_His_kin-like_C"/>
</dbReference>
<dbReference type="Pfam" id="PF13185">
    <property type="entry name" value="GAF_2"/>
    <property type="match status" value="1"/>
</dbReference>
<dbReference type="InterPro" id="IPR036097">
    <property type="entry name" value="HisK_dim/P_sf"/>
</dbReference>
<evidence type="ECO:0000259" key="8">
    <source>
        <dbReference type="PROSITE" id="PS50112"/>
    </source>
</evidence>
<dbReference type="InterPro" id="IPR000014">
    <property type="entry name" value="PAS"/>
</dbReference>
<feature type="domain" description="Cyclic nucleotide-binding" evidence="6">
    <location>
        <begin position="960"/>
        <end position="978"/>
    </location>
</feature>
<dbReference type="InterPro" id="IPR013655">
    <property type="entry name" value="PAS_fold_3"/>
</dbReference>
<dbReference type="Pfam" id="PF08447">
    <property type="entry name" value="PAS_3"/>
    <property type="match status" value="2"/>
</dbReference>
<evidence type="ECO:0000313" key="11">
    <source>
        <dbReference type="Proteomes" id="UP000320653"/>
    </source>
</evidence>
<comment type="catalytic activity">
    <reaction evidence="1">
        <text>ATP + protein L-histidine = ADP + protein N-phospho-L-histidine.</text>
        <dbReference type="EC" id="2.7.13.3"/>
    </reaction>
</comment>
<dbReference type="NCBIfam" id="TIGR00229">
    <property type="entry name" value="sensory_box"/>
    <property type="match status" value="2"/>
</dbReference>
<dbReference type="InterPro" id="IPR035965">
    <property type="entry name" value="PAS-like_dom_sf"/>
</dbReference>
<dbReference type="Gene3D" id="2.10.70.100">
    <property type="match status" value="1"/>
</dbReference>
<dbReference type="SUPFAM" id="SSF47384">
    <property type="entry name" value="Homodimeric domain of signal transducing histidine kinase"/>
    <property type="match status" value="1"/>
</dbReference>
<dbReference type="Pfam" id="PF02518">
    <property type="entry name" value="HATPase_c"/>
    <property type="match status" value="1"/>
</dbReference>
<dbReference type="SMART" id="SM00086">
    <property type="entry name" value="PAC"/>
    <property type="match status" value="2"/>
</dbReference>
<dbReference type="InterPro" id="IPR005467">
    <property type="entry name" value="His_kinase_dom"/>
</dbReference>
<accession>A0A561QC75</accession>
<evidence type="ECO:0000256" key="1">
    <source>
        <dbReference type="ARBA" id="ARBA00000085"/>
    </source>
</evidence>
<dbReference type="PRINTS" id="PR00344">
    <property type="entry name" value="BCTRLSENSOR"/>
</dbReference>
<dbReference type="PROSITE" id="PS50109">
    <property type="entry name" value="HIS_KIN"/>
    <property type="match status" value="1"/>
</dbReference>
<dbReference type="GO" id="GO:0000155">
    <property type="term" value="F:phosphorelay sensor kinase activity"/>
    <property type="evidence" value="ECO:0007669"/>
    <property type="project" value="InterPro"/>
</dbReference>
<dbReference type="InterPro" id="IPR003594">
    <property type="entry name" value="HATPase_dom"/>
</dbReference>
<dbReference type="InterPro" id="IPR003018">
    <property type="entry name" value="GAF"/>
</dbReference>
<dbReference type="PROSITE" id="PS50042">
    <property type="entry name" value="CNMP_BINDING_3"/>
    <property type="match status" value="1"/>
</dbReference>
<dbReference type="Gene3D" id="1.10.287.130">
    <property type="match status" value="1"/>
</dbReference>
<dbReference type="PANTHER" id="PTHR43304:SF1">
    <property type="entry name" value="PAC DOMAIN-CONTAINING PROTEIN"/>
    <property type="match status" value="1"/>
</dbReference>
<keyword evidence="3" id="KW-0597">Phosphoprotein</keyword>
<dbReference type="SUPFAM" id="SSF55781">
    <property type="entry name" value="GAF domain-like"/>
    <property type="match status" value="2"/>
</dbReference>
<dbReference type="SMART" id="SM00387">
    <property type="entry name" value="HATPase_c"/>
    <property type="match status" value="1"/>
</dbReference>
<dbReference type="SUPFAM" id="SSF55874">
    <property type="entry name" value="ATPase domain of HSP90 chaperone/DNA topoisomerase II/histidine kinase"/>
    <property type="match status" value="1"/>
</dbReference>
<dbReference type="FunFam" id="3.30.450.20:FF:000099">
    <property type="entry name" value="Sensory box sensor histidine kinase"/>
    <property type="match status" value="1"/>
</dbReference>
<keyword evidence="11" id="KW-1185">Reference proteome</keyword>
<evidence type="ECO:0000259" key="6">
    <source>
        <dbReference type="PROSITE" id="PS50042"/>
    </source>
</evidence>
<dbReference type="InterPro" id="IPR052162">
    <property type="entry name" value="Sensor_kinase/Photoreceptor"/>
</dbReference>
<dbReference type="PROSITE" id="PS50112">
    <property type="entry name" value="PAS"/>
    <property type="match status" value="2"/>
</dbReference>
<dbReference type="PANTHER" id="PTHR43304">
    <property type="entry name" value="PHYTOCHROME-LIKE PROTEIN CPH1"/>
    <property type="match status" value="1"/>
</dbReference>
<dbReference type="OrthoDB" id="226486at2"/>
<sequence length="1381" mass="151856">MSSQVETSSQPDDLKAATADVAGHGSFQKALEAAKSSLAAADLVTSDRNIQLASALAETKIEKAEVCCLKIDWHLRRSEVPESVAAGLECLRDFGLVIPLRPDQVDLETATIGVWERLYGRPVEELVHLPMMDNPEVEAIVSVLSAMTNSAQLTDERLLGVTLSHLVVLTLEHGITKAAVLAFGLFGFFLSNHFGRYHDGLKFCETARELVEVHGFWEHEVKAISYIELVAVWARPLRSVIELTRSCIAAAEGSRDIPYSCYARVRIVAYRLARGDSLVDVSAELVDAVGFVEKANFAAPLMALHSQRAFVRTMAEGRGVGDIFDRDGFDASAFEAKFIPEQTPTYICFYWILKAHASFVYGDFDTAADAVRRISDLIWACTGHLQLAVYHFVAALALAAEFKDGTEAERAAIVGHVDWLARWADTCPETFQSKRLLALAELARIDGDSKRAERLYEQAIDAAARFGLLADEALACEVAGRFYLASDREQSAKSHLSRARDCYRRWGAAGKVAQLENAFPGIFMEGVEQQSRQSHTVGESGLLETVLDVSQTMSSVIGYGPLAETILKTALDMSGAGRAMLVELENSQAWITASGIRVGGETVYSTERKAVGESELSRAALLRVARTLEPFSAEAGTNAGNTDEGGEPSGAEGYFIPLVKKSRLIAVLYLTGSRKHEKRGPDDLPTLLAIAPHAAIALDNAKLFSELEIEKADLAEREHEFRMANDTMPSMTWSADANGANEWFNKEWYEYTGLTPEQACNGGWKYVFHPDDRAESAATWHRIVTKREMSGLEARKLRHDGEYRWFIVRAKPHCDATGRIVRCYGTESDIDDLKRAEILLAGEKRSFEMMTTDQPLATILDSLCQTLFVLTDAAFVTIMLQDEEGRTLRPGGGYKLPDGFSDAVCGIPVGPEFGSCGTAAFRQEPVWIDNVDTDTRWDCARDIVDRFGFKSCWSTPIMSGRGSVFGTIAVYSNRPRSAGDRERQAIDRFTQLASFVLERKIAEDALRKSEAMLAEGQRISHTGSWAWTVATDKLEWSEEHGNIFGYNVSEVGGTLETMLDRMLPEEAGLVRDAMRKAVSEKTDVQFEYQATLPGGNTIQLLCTGRASVGQSGEVTGYVGTTMDITERKRVESELLRSAAHLREVQAELEHVARATTMGELAASIAHEVNQPLTGIVASGGAALRWLSKATPDVVRARDSLKNVIDDGRRASEIVTRIRKMFRKEMATVEPIRMTELIGDVISLTRGELQKTKIALKLDIPHDLPAIPVDRVQLQQVFVNLILNAIEALRETSDRDRALTIDIALDGEFATIGVNDNGPGIPEDRVESIFRPFETSKANGMGMGLSICRTIVENHGGQMRLVHGSAPGCRFEFTLPLELAIA</sequence>
<dbReference type="Gene3D" id="3.30.450.20">
    <property type="entry name" value="PAS domain"/>
    <property type="match status" value="2"/>
</dbReference>
<dbReference type="CDD" id="cd00082">
    <property type="entry name" value="HisKA"/>
    <property type="match status" value="1"/>
</dbReference>
<dbReference type="InterPro" id="IPR001610">
    <property type="entry name" value="PAC"/>
</dbReference>
<dbReference type="Proteomes" id="UP000320653">
    <property type="component" value="Unassembled WGS sequence"/>
</dbReference>
<dbReference type="InterPro" id="IPR000595">
    <property type="entry name" value="cNMP-bd_dom"/>
</dbReference>
<dbReference type="InterPro" id="IPR029016">
    <property type="entry name" value="GAF-like_dom_sf"/>
</dbReference>
<dbReference type="SMART" id="SM00091">
    <property type="entry name" value="PAS"/>
    <property type="match status" value="2"/>
</dbReference>
<dbReference type="PROSITE" id="PS50113">
    <property type="entry name" value="PAC"/>
    <property type="match status" value="2"/>
</dbReference>
<keyword evidence="4" id="KW-0808">Transferase</keyword>